<keyword evidence="4" id="KW-1185">Reference proteome</keyword>
<feature type="domain" description="CFA20" evidence="2">
    <location>
        <begin position="1"/>
        <end position="184"/>
    </location>
</feature>
<dbReference type="AlphaFoldDB" id="A0AAR5P433"/>
<sequence>MFSSSQQSGFISIFYSVGSNPLALWDKQVKNGHIRRVIDDEVKSLVLDIGGTNVATTYITCPIKPRAALGIKLPYLVMVIKNMKKYFSFEIQILDDKDMRRRFRVSNFQSTTKVRPFCTTMPIGLSAGWNQVQFNLADFTKRAYGSVYLETVRVQIHANVRIRRIYFTDQLHSDDELPNEFKLFAPGPREQTKGKTKDKKSSKETMETAPPETLVPLMKLEQQPEEETPPPPSPAEESPIAKDKEVEAETAPPIEEVVPPEEGEAAAPEDQPTDQETLQISEGGEAPAETGEDGAPPLPEVEVPSVGPSPEEGLESVVEVGATGTDIELTSEADGVEPEDGTKPIVEEGTTEEGVEAEAVPAETTESEAPVESSVEPADVVETTEATVEGTTEVSDTEATQSEAPTTDQEGEAD</sequence>
<feature type="compositionally biased region" description="Polar residues" evidence="1">
    <location>
        <begin position="397"/>
        <end position="408"/>
    </location>
</feature>
<accession>A0AAR5P433</accession>
<feature type="region of interest" description="Disordered" evidence="1">
    <location>
        <begin position="178"/>
        <end position="414"/>
    </location>
</feature>
<feature type="compositionally biased region" description="Low complexity" evidence="1">
    <location>
        <begin position="357"/>
        <end position="394"/>
    </location>
</feature>
<dbReference type="KEGG" id="dpa:109534595"/>
<feature type="compositionally biased region" description="Acidic residues" evidence="1">
    <location>
        <begin position="329"/>
        <end position="339"/>
    </location>
</feature>
<dbReference type="RefSeq" id="XP_019755874.1">
    <property type="nucleotide sequence ID" value="XM_019900315.2"/>
</dbReference>
<dbReference type="PANTHER" id="PTHR12458">
    <property type="entry name" value="ORF PROTEIN"/>
    <property type="match status" value="1"/>
</dbReference>
<name>A0AAR5P433_DENPD</name>
<dbReference type="EnsemblMetazoa" id="XM_019900315.1">
    <property type="protein sequence ID" value="XP_019755874.1"/>
    <property type="gene ID" value="LOC109534595"/>
</dbReference>
<feature type="compositionally biased region" description="Low complexity" evidence="1">
    <location>
        <begin position="300"/>
        <end position="311"/>
    </location>
</feature>
<reference evidence="3" key="2">
    <citation type="submission" date="2024-08" db="UniProtKB">
        <authorList>
            <consortium name="EnsemblMetazoa"/>
        </authorList>
    </citation>
    <scope>IDENTIFICATION</scope>
</reference>
<feature type="compositionally biased region" description="Basic and acidic residues" evidence="1">
    <location>
        <begin position="190"/>
        <end position="206"/>
    </location>
</feature>
<proteinExistence type="predicted"/>
<dbReference type="Pfam" id="PF05018">
    <property type="entry name" value="CFA20_dom"/>
    <property type="match status" value="1"/>
</dbReference>
<evidence type="ECO:0000259" key="2">
    <source>
        <dbReference type="Pfam" id="PF05018"/>
    </source>
</evidence>
<dbReference type="InterPro" id="IPR040441">
    <property type="entry name" value="CFA20/CFAP20DC"/>
</dbReference>
<dbReference type="InterPro" id="IPR007714">
    <property type="entry name" value="CFA20_dom"/>
</dbReference>
<reference evidence="4" key="1">
    <citation type="journal article" date="2013" name="Genome Biol.">
        <title>Draft genome of the mountain pine beetle, Dendroctonus ponderosae Hopkins, a major forest pest.</title>
        <authorList>
            <person name="Keeling C.I."/>
            <person name="Yuen M.M."/>
            <person name="Liao N.Y."/>
            <person name="Docking T.R."/>
            <person name="Chan S.K."/>
            <person name="Taylor G.A."/>
            <person name="Palmquist D.L."/>
            <person name="Jackman S.D."/>
            <person name="Nguyen A."/>
            <person name="Li M."/>
            <person name="Henderson H."/>
            <person name="Janes J.K."/>
            <person name="Zhao Y."/>
            <person name="Pandoh P."/>
            <person name="Moore R."/>
            <person name="Sperling F.A."/>
            <person name="Huber D.P."/>
            <person name="Birol I."/>
            <person name="Jones S.J."/>
            <person name="Bohlmann J."/>
        </authorList>
    </citation>
    <scope>NUCLEOTIDE SEQUENCE</scope>
</reference>
<evidence type="ECO:0000313" key="3">
    <source>
        <dbReference type="EnsemblMetazoa" id="XP_019755874.1"/>
    </source>
</evidence>
<organism evidence="3 4">
    <name type="scientific">Dendroctonus ponderosae</name>
    <name type="common">Mountain pine beetle</name>
    <dbReference type="NCBI Taxonomy" id="77166"/>
    <lineage>
        <taxon>Eukaryota</taxon>
        <taxon>Metazoa</taxon>
        <taxon>Ecdysozoa</taxon>
        <taxon>Arthropoda</taxon>
        <taxon>Hexapoda</taxon>
        <taxon>Insecta</taxon>
        <taxon>Pterygota</taxon>
        <taxon>Neoptera</taxon>
        <taxon>Endopterygota</taxon>
        <taxon>Coleoptera</taxon>
        <taxon>Polyphaga</taxon>
        <taxon>Cucujiformia</taxon>
        <taxon>Curculionidae</taxon>
        <taxon>Scolytinae</taxon>
        <taxon>Dendroctonus</taxon>
    </lineage>
</organism>
<dbReference type="Proteomes" id="UP000019118">
    <property type="component" value="Unassembled WGS sequence"/>
</dbReference>
<dbReference type="GeneID" id="109534595"/>
<evidence type="ECO:0000313" key="4">
    <source>
        <dbReference type="Proteomes" id="UP000019118"/>
    </source>
</evidence>
<protein>
    <recommendedName>
        <fullName evidence="2">CFA20 domain-containing protein</fullName>
    </recommendedName>
</protein>
<evidence type="ECO:0000256" key="1">
    <source>
        <dbReference type="SAM" id="MobiDB-lite"/>
    </source>
</evidence>